<dbReference type="Pfam" id="PF09032">
    <property type="entry name" value="Siah-Interact_N"/>
    <property type="match status" value="1"/>
</dbReference>
<feature type="domain" description="Siah interacting protein N-terminal" evidence="1">
    <location>
        <begin position="20"/>
        <end position="61"/>
    </location>
</feature>
<dbReference type="InterPro" id="IPR052289">
    <property type="entry name" value="Calcyclin-binding_UBL-bridge"/>
</dbReference>
<protein>
    <submittedName>
        <fullName evidence="2">Calcyclin-binding protein</fullName>
    </submittedName>
</protein>
<dbReference type="PANTHER" id="PTHR13164:SF3">
    <property type="entry name" value="CALCYCLIN-BINDING PROTEIN"/>
    <property type="match status" value="1"/>
</dbReference>
<evidence type="ECO:0000313" key="3">
    <source>
        <dbReference type="Proteomes" id="UP000011518"/>
    </source>
</evidence>
<dbReference type="InterPro" id="IPR037201">
    <property type="entry name" value="CacyBP_N"/>
</dbReference>
<reference evidence="3" key="1">
    <citation type="submission" date="2012-07" db="EMBL/GenBank/DDBJ databases">
        <title>Genome of the Chinese tree shrew, a rising model animal genetically related to primates.</title>
        <authorList>
            <person name="Zhang G."/>
            <person name="Fan Y."/>
            <person name="Yao Y."/>
            <person name="Huang Z."/>
        </authorList>
    </citation>
    <scope>NUCLEOTIDE SEQUENCE [LARGE SCALE GENOMIC DNA]</scope>
</reference>
<proteinExistence type="predicted"/>
<dbReference type="PANTHER" id="PTHR13164">
    <property type="entry name" value="CALICYLIN BINDING PROTEIN"/>
    <property type="match status" value="1"/>
</dbReference>
<dbReference type="GO" id="GO:0005634">
    <property type="term" value="C:nucleus"/>
    <property type="evidence" value="ECO:0007669"/>
    <property type="project" value="TreeGrafter"/>
</dbReference>
<name>L9JEE4_TUPCH</name>
<accession>L9JEE4</accession>
<keyword evidence="3" id="KW-1185">Reference proteome</keyword>
<evidence type="ECO:0000259" key="1">
    <source>
        <dbReference type="Pfam" id="PF09032"/>
    </source>
</evidence>
<dbReference type="AlphaFoldDB" id="L9JEE4"/>
<dbReference type="SUPFAM" id="SSF140106">
    <property type="entry name" value="Calcyclin-binding protein-like"/>
    <property type="match status" value="1"/>
</dbReference>
<dbReference type="STRING" id="246437.L9JEE4"/>
<dbReference type="InParanoid" id="L9JEE4"/>
<evidence type="ECO:0000313" key="2">
    <source>
        <dbReference type="EMBL" id="ELW48965.1"/>
    </source>
</evidence>
<dbReference type="Proteomes" id="UP000011518">
    <property type="component" value="Unassembled WGS sequence"/>
</dbReference>
<reference evidence="3" key="2">
    <citation type="journal article" date="2013" name="Nat. Commun.">
        <title>Genome of the Chinese tree shrew.</title>
        <authorList>
            <person name="Fan Y."/>
            <person name="Huang Z.Y."/>
            <person name="Cao C.C."/>
            <person name="Chen C.S."/>
            <person name="Chen Y.X."/>
            <person name="Fan D.D."/>
            <person name="He J."/>
            <person name="Hou H.L."/>
            <person name="Hu L."/>
            <person name="Hu X.T."/>
            <person name="Jiang X.T."/>
            <person name="Lai R."/>
            <person name="Lang Y.S."/>
            <person name="Liang B."/>
            <person name="Liao S.G."/>
            <person name="Mu D."/>
            <person name="Ma Y.Y."/>
            <person name="Niu Y.Y."/>
            <person name="Sun X.Q."/>
            <person name="Xia J.Q."/>
            <person name="Xiao J."/>
            <person name="Xiong Z.Q."/>
            <person name="Xu L."/>
            <person name="Yang L."/>
            <person name="Zhang Y."/>
            <person name="Zhao W."/>
            <person name="Zhao X.D."/>
            <person name="Zheng Y.T."/>
            <person name="Zhou J.M."/>
            <person name="Zhu Y.B."/>
            <person name="Zhang G.J."/>
            <person name="Wang J."/>
            <person name="Yao Y.G."/>
        </authorList>
    </citation>
    <scope>NUCLEOTIDE SEQUENCE [LARGE SCALE GENOMIC DNA]</scope>
</reference>
<dbReference type="Gene3D" id="4.10.860.10">
    <property type="entry name" value="UVR domain"/>
    <property type="match status" value="1"/>
</dbReference>
<dbReference type="EMBL" id="KB321008">
    <property type="protein sequence ID" value="ELW48965.1"/>
    <property type="molecule type" value="Genomic_DNA"/>
</dbReference>
<dbReference type="FunFam" id="4.10.860.10:FF:000006">
    <property type="entry name" value="calcyclin-binding protein-like"/>
    <property type="match status" value="1"/>
</dbReference>
<gene>
    <name evidence="2" type="ORF">TREES_T100017281</name>
</gene>
<dbReference type="GO" id="GO:0007507">
    <property type="term" value="P:heart development"/>
    <property type="evidence" value="ECO:0007669"/>
    <property type="project" value="TreeGrafter"/>
</dbReference>
<dbReference type="InterPro" id="IPR015120">
    <property type="entry name" value="Siah-Interact_N"/>
</dbReference>
<sequence length="64" mass="7539">MFHTEVLQLRWLVLSETMASTLEELQKDLEEVKVLLEKATRKRVRDALTAEKSKIKTEIKNKIQ</sequence>
<organism evidence="2 3">
    <name type="scientific">Tupaia chinensis</name>
    <name type="common">Chinese tree shrew</name>
    <name type="synonym">Tupaia belangeri chinensis</name>
    <dbReference type="NCBI Taxonomy" id="246437"/>
    <lineage>
        <taxon>Eukaryota</taxon>
        <taxon>Metazoa</taxon>
        <taxon>Chordata</taxon>
        <taxon>Craniata</taxon>
        <taxon>Vertebrata</taxon>
        <taxon>Euteleostomi</taxon>
        <taxon>Mammalia</taxon>
        <taxon>Eutheria</taxon>
        <taxon>Euarchontoglires</taxon>
        <taxon>Scandentia</taxon>
        <taxon>Tupaiidae</taxon>
        <taxon>Tupaia</taxon>
    </lineage>
</organism>